<evidence type="ECO:0000259" key="2">
    <source>
        <dbReference type="Pfam" id="PF01636"/>
    </source>
</evidence>
<dbReference type="Proteomes" id="UP001301958">
    <property type="component" value="Unassembled WGS sequence"/>
</dbReference>
<dbReference type="PANTHER" id="PTHR21310:SF56">
    <property type="entry name" value="AMINOGLYCOSIDE PHOSPHOTRANSFERASE DOMAIN-CONTAINING PROTEIN"/>
    <property type="match status" value="1"/>
</dbReference>
<comment type="caution">
    <text evidence="3">The sequence shown here is derived from an EMBL/GenBank/DDBJ whole genome shotgun (WGS) entry which is preliminary data.</text>
</comment>
<sequence>MAAPQAETSPIQGTFLLDDSDAESAAPTDPSVTYGAEPFATFRNRIHELTINVIWPNAASDQITIERLTSGGYNRTFGITWDVDNHKLQHVVRVPWFADDDYAAQVAPLDFVAKYTKIPTAKIIQYDTTTENPLESPYMIQDRVSGVGLASLVDNKIPPHGWQKLAKELGDITRQMMSTRSTVAGTIVLSPDGLRGLHVAPFRTSPEASPAETSRPYTPCGPSQISSQSVASLLINMFEFQRQKELDQGPYVVDFPGPWHGFITMTKKLEEMGYFQDVDYCLCHLNLFPRNVIVDPSVFGTLNKKNKIAAILDWDSALLAPTFMACRPPAWLWNNEQLLEESFDESETKTKVEPSTEEGAEIKRIFDEAAGETYMFFAYNPVYKVARRLFQFGMTGISRADEFKMAHDLWDEWGVMKEGGGSTKGDGLTTEQLVAQAVGEEGPQSHPVLTSEKKKEGLRRNWKKRLKKRCIVM</sequence>
<feature type="domain" description="Aminoglycoside phosphotransferase" evidence="2">
    <location>
        <begin position="64"/>
        <end position="321"/>
    </location>
</feature>
<dbReference type="InterPro" id="IPR002575">
    <property type="entry name" value="Aminoglycoside_PTrfase"/>
</dbReference>
<dbReference type="InterPro" id="IPR011009">
    <property type="entry name" value="Kinase-like_dom_sf"/>
</dbReference>
<evidence type="ECO:0000256" key="1">
    <source>
        <dbReference type="SAM" id="MobiDB-lite"/>
    </source>
</evidence>
<organism evidence="3 4">
    <name type="scientific">Podospora fimiseda</name>
    <dbReference type="NCBI Taxonomy" id="252190"/>
    <lineage>
        <taxon>Eukaryota</taxon>
        <taxon>Fungi</taxon>
        <taxon>Dikarya</taxon>
        <taxon>Ascomycota</taxon>
        <taxon>Pezizomycotina</taxon>
        <taxon>Sordariomycetes</taxon>
        <taxon>Sordariomycetidae</taxon>
        <taxon>Sordariales</taxon>
        <taxon>Podosporaceae</taxon>
        <taxon>Podospora</taxon>
    </lineage>
</organism>
<feature type="region of interest" description="Disordered" evidence="1">
    <location>
        <begin position="1"/>
        <end position="30"/>
    </location>
</feature>
<dbReference type="AlphaFoldDB" id="A0AAN6YQQ3"/>
<proteinExistence type="predicted"/>
<dbReference type="Pfam" id="PF01636">
    <property type="entry name" value="APH"/>
    <property type="match status" value="1"/>
</dbReference>
<dbReference type="PANTHER" id="PTHR21310">
    <property type="entry name" value="AMINOGLYCOSIDE PHOSPHOTRANSFERASE-RELATED-RELATED"/>
    <property type="match status" value="1"/>
</dbReference>
<keyword evidence="4" id="KW-1185">Reference proteome</keyword>
<protein>
    <recommendedName>
        <fullName evidence="2">Aminoglycoside phosphotransferase domain-containing protein</fullName>
    </recommendedName>
</protein>
<dbReference type="EMBL" id="MU865456">
    <property type="protein sequence ID" value="KAK4222733.1"/>
    <property type="molecule type" value="Genomic_DNA"/>
</dbReference>
<reference evidence="3" key="1">
    <citation type="journal article" date="2023" name="Mol. Phylogenet. Evol.">
        <title>Genome-scale phylogeny and comparative genomics of the fungal order Sordariales.</title>
        <authorList>
            <person name="Hensen N."/>
            <person name="Bonometti L."/>
            <person name="Westerberg I."/>
            <person name="Brannstrom I.O."/>
            <person name="Guillou S."/>
            <person name="Cros-Aarteil S."/>
            <person name="Calhoun S."/>
            <person name="Haridas S."/>
            <person name="Kuo A."/>
            <person name="Mondo S."/>
            <person name="Pangilinan J."/>
            <person name="Riley R."/>
            <person name="LaButti K."/>
            <person name="Andreopoulos B."/>
            <person name="Lipzen A."/>
            <person name="Chen C."/>
            <person name="Yan M."/>
            <person name="Daum C."/>
            <person name="Ng V."/>
            <person name="Clum A."/>
            <person name="Steindorff A."/>
            <person name="Ohm R.A."/>
            <person name="Martin F."/>
            <person name="Silar P."/>
            <person name="Natvig D.O."/>
            <person name="Lalanne C."/>
            <person name="Gautier V."/>
            <person name="Ament-Velasquez S.L."/>
            <person name="Kruys A."/>
            <person name="Hutchinson M.I."/>
            <person name="Powell A.J."/>
            <person name="Barry K."/>
            <person name="Miller A.N."/>
            <person name="Grigoriev I.V."/>
            <person name="Debuchy R."/>
            <person name="Gladieux P."/>
            <person name="Hiltunen Thoren M."/>
            <person name="Johannesson H."/>
        </authorList>
    </citation>
    <scope>NUCLEOTIDE SEQUENCE</scope>
    <source>
        <strain evidence="3">CBS 990.96</strain>
    </source>
</reference>
<dbReference type="InterPro" id="IPR051678">
    <property type="entry name" value="AGP_Transferase"/>
</dbReference>
<evidence type="ECO:0000313" key="3">
    <source>
        <dbReference type="EMBL" id="KAK4222733.1"/>
    </source>
</evidence>
<name>A0AAN6YQQ3_9PEZI</name>
<feature type="compositionally biased region" description="Polar residues" evidence="1">
    <location>
        <begin position="1"/>
        <end position="12"/>
    </location>
</feature>
<gene>
    <name evidence="3" type="ORF">QBC38DRAFT_512771</name>
</gene>
<accession>A0AAN6YQQ3</accession>
<evidence type="ECO:0000313" key="4">
    <source>
        <dbReference type="Proteomes" id="UP001301958"/>
    </source>
</evidence>
<dbReference type="SUPFAM" id="SSF56112">
    <property type="entry name" value="Protein kinase-like (PK-like)"/>
    <property type="match status" value="1"/>
</dbReference>
<reference evidence="3" key="2">
    <citation type="submission" date="2023-05" db="EMBL/GenBank/DDBJ databases">
        <authorList>
            <consortium name="Lawrence Berkeley National Laboratory"/>
            <person name="Steindorff A."/>
            <person name="Hensen N."/>
            <person name="Bonometti L."/>
            <person name="Westerberg I."/>
            <person name="Brannstrom I.O."/>
            <person name="Guillou S."/>
            <person name="Cros-Aarteil S."/>
            <person name="Calhoun S."/>
            <person name="Haridas S."/>
            <person name="Kuo A."/>
            <person name="Mondo S."/>
            <person name="Pangilinan J."/>
            <person name="Riley R."/>
            <person name="Labutti K."/>
            <person name="Andreopoulos B."/>
            <person name="Lipzen A."/>
            <person name="Chen C."/>
            <person name="Yanf M."/>
            <person name="Daum C."/>
            <person name="Ng V."/>
            <person name="Clum A."/>
            <person name="Ohm R."/>
            <person name="Martin F."/>
            <person name="Silar P."/>
            <person name="Natvig D."/>
            <person name="Lalanne C."/>
            <person name="Gautier V."/>
            <person name="Ament-Velasquez S.L."/>
            <person name="Kruys A."/>
            <person name="Hutchinson M.I."/>
            <person name="Powell A.J."/>
            <person name="Barry K."/>
            <person name="Miller A.N."/>
            <person name="Grigoriev I.V."/>
            <person name="Debuchy R."/>
            <person name="Gladieux P."/>
            <person name="Thoren M.H."/>
            <person name="Johannesson H."/>
        </authorList>
    </citation>
    <scope>NUCLEOTIDE SEQUENCE</scope>
    <source>
        <strain evidence="3">CBS 990.96</strain>
    </source>
</reference>